<dbReference type="EMBL" id="SNVI01000002">
    <property type="protein sequence ID" value="TFE40300.1"/>
    <property type="molecule type" value="Genomic_DNA"/>
</dbReference>
<protein>
    <submittedName>
        <fullName evidence="6">DegT/DnrJ/EryC1/StrS family aminotransferase</fullName>
    </submittedName>
</protein>
<evidence type="ECO:0000256" key="1">
    <source>
        <dbReference type="ARBA" id="ARBA00022898"/>
    </source>
</evidence>
<keyword evidence="6" id="KW-0032">Aminotransferase</keyword>
<proteinExistence type="inferred from homology"/>
<dbReference type="PIRSF" id="PIRSF000390">
    <property type="entry name" value="PLP_StrS"/>
    <property type="match status" value="1"/>
</dbReference>
<sequence>MAGKVPLFSIEASNRGIDLAGAFNRVADSHWFILGNEVTNFEREFAEYIGVDTCVALANGTDSLELALRALDVTPSDSVALVANAGFYGSTAVNAIGARALYIDVDASSLNMSPAALRELLSREKPKAILVTHLYGQLAAIEEIVAIAAQAGVPVVEDCAQAHGAMRGGRIAGSFGAIGCFSFYPTKNLGALGDGGAAVCSDQAIAQKLKMLRQYGWSAKYNVELAGGRNSRMDEVQAAILREKLPHLNDWNSQRRAVARRYNAAFNELPARVASSVDADYVAHLYVIRVRDRDSFRAYLGEQDVATEVHYPIPDHWQTAYTSRSASPRQHLPVTEQSAAEIVTLPCFPGMTEAQVDRVIESVCAYFARESAQ</sequence>
<dbReference type="Gene3D" id="3.90.1150.10">
    <property type="entry name" value="Aspartate Aminotransferase, domain 1"/>
    <property type="match status" value="1"/>
</dbReference>
<dbReference type="InterPro" id="IPR000653">
    <property type="entry name" value="DegT/StrS_aminotransferase"/>
</dbReference>
<keyword evidence="6" id="KW-0808">Transferase</keyword>
<dbReference type="Proteomes" id="UP000297385">
    <property type="component" value="Unassembled WGS sequence"/>
</dbReference>
<dbReference type="GeneID" id="97303406"/>
<dbReference type="Pfam" id="PF01041">
    <property type="entry name" value="DegT_DnrJ_EryC1"/>
    <property type="match status" value="1"/>
</dbReference>
<feature type="modified residue" description="N6-(pyridoxal phosphate)lysine" evidence="4">
    <location>
        <position position="187"/>
    </location>
</feature>
<feature type="active site" description="Proton acceptor" evidence="3">
    <location>
        <position position="187"/>
    </location>
</feature>
<dbReference type="AlphaFoldDB" id="A0A4Y8MRY4"/>
<evidence type="ECO:0000256" key="5">
    <source>
        <dbReference type="RuleBase" id="RU004508"/>
    </source>
</evidence>
<dbReference type="GO" id="GO:0000271">
    <property type="term" value="P:polysaccharide biosynthetic process"/>
    <property type="evidence" value="ECO:0007669"/>
    <property type="project" value="TreeGrafter"/>
</dbReference>
<accession>A0A4Y8MRY4</accession>
<dbReference type="SUPFAM" id="SSF53383">
    <property type="entry name" value="PLP-dependent transferases"/>
    <property type="match status" value="1"/>
</dbReference>
<reference evidence="6 7" key="1">
    <citation type="submission" date="2019-03" db="EMBL/GenBank/DDBJ databases">
        <title>Complete Genome Sequence of Paraburkholderia dipogonis ICMP 19430T, a Nitrogen-fixing Symbiont of the South African Invasive Legume Dipogon lignosus in New Zealand.</title>
        <authorList>
            <person name="De Meyer S.E."/>
        </authorList>
    </citation>
    <scope>NUCLEOTIDE SEQUENCE [LARGE SCALE GENOMIC DNA]</scope>
    <source>
        <strain evidence="6 7">ICMP 19430</strain>
    </source>
</reference>
<dbReference type="PANTHER" id="PTHR30244">
    <property type="entry name" value="TRANSAMINASE"/>
    <property type="match status" value="1"/>
</dbReference>
<evidence type="ECO:0000313" key="7">
    <source>
        <dbReference type="Proteomes" id="UP000297385"/>
    </source>
</evidence>
<dbReference type="RefSeq" id="WP_134462185.1">
    <property type="nucleotide sequence ID" value="NZ_JBHMFL010000113.1"/>
</dbReference>
<evidence type="ECO:0000313" key="6">
    <source>
        <dbReference type="EMBL" id="TFE40300.1"/>
    </source>
</evidence>
<dbReference type="PANTHER" id="PTHR30244:SF36">
    <property type="entry name" value="3-OXO-GLUCOSE-6-PHOSPHATE:GLUTAMATE AMINOTRANSFERASE"/>
    <property type="match status" value="1"/>
</dbReference>
<keyword evidence="1 4" id="KW-0663">Pyridoxal phosphate</keyword>
<dbReference type="InterPro" id="IPR015424">
    <property type="entry name" value="PyrdxlP-dep_Trfase"/>
</dbReference>
<dbReference type="Gene3D" id="3.40.640.10">
    <property type="entry name" value="Type I PLP-dependent aspartate aminotransferase-like (Major domain)"/>
    <property type="match status" value="1"/>
</dbReference>
<evidence type="ECO:0000256" key="2">
    <source>
        <dbReference type="ARBA" id="ARBA00037999"/>
    </source>
</evidence>
<dbReference type="CDD" id="cd00616">
    <property type="entry name" value="AHBA_syn"/>
    <property type="match status" value="1"/>
</dbReference>
<organism evidence="6 7">
    <name type="scientific">Paraburkholderia dipogonis</name>
    <dbReference type="NCBI Taxonomy" id="1211383"/>
    <lineage>
        <taxon>Bacteria</taxon>
        <taxon>Pseudomonadati</taxon>
        <taxon>Pseudomonadota</taxon>
        <taxon>Betaproteobacteria</taxon>
        <taxon>Burkholderiales</taxon>
        <taxon>Burkholderiaceae</taxon>
        <taxon>Paraburkholderia</taxon>
    </lineage>
</organism>
<evidence type="ECO:0000256" key="4">
    <source>
        <dbReference type="PIRSR" id="PIRSR000390-2"/>
    </source>
</evidence>
<dbReference type="InterPro" id="IPR015422">
    <property type="entry name" value="PyrdxlP-dep_Trfase_small"/>
</dbReference>
<dbReference type="GO" id="GO:0030170">
    <property type="term" value="F:pyridoxal phosphate binding"/>
    <property type="evidence" value="ECO:0007669"/>
    <property type="project" value="TreeGrafter"/>
</dbReference>
<dbReference type="GO" id="GO:0008483">
    <property type="term" value="F:transaminase activity"/>
    <property type="evidence" value="ECO:0007669"/>
    <property type="project" value="UniProtKB-KW"/>
</dbReference>
<gene>
    <name evidence="6" type="ORF">E2553_26330</name>
</gene>
<comment type="similarity">
    <text evidence="2 5">Belongs to the DegT/DnrJ/EryC1 family.</text>
</comment>
<comment type="caution">
    <text evidence="6">The sequence shown here is derived from an EMBL/GenBank/DDBJ whole genome shotgun (WGS) entry which is preliminary data.</text>
</comment>
<name>A0A4Y8MRY4_9BURK</name>
<dbReference type="InterPro" id="IPR015421">
    <property type="entry name" value="PyrdxlP-dep_Trfase_major"/>
</dbReference>
<evidence type="ECO:0000256" key="3">
    <source>
        <dbReference type="PIRSR" id="PIRSR000390-1"/>
    </source>
</evidence>